<dbReference type="RefSeq" id="WP_108985004.1">
    <property type="nucleotide sequence ID" value="NZ_BFBR01000005.1"/>
</dbReference>
<sequence length="260" mass="29223">MRIATFNVNSVNARLPNLLEWLAEASPDVVCLQEIKCEEHKFPRQAIEDAGYNSFIYGQKSYNGVAILSRLPAEVAQVGLPGDREDVQARYLEVEVALPGRAVRVACLYCPNGNPIGTEKFTYKLGWMERLQRHVTQLLSLEEPLVLAGDWNIIPRPGDCYSPTAWMDDALFQPESRAAWQRLLNLGLTDAFMAVNGGEHAYTFWDYQAGAWPKDHGIRIDHLALSPQAADKLAEVRIWRAVRGREKASDHVPVSADFDF</sequence>
<dbReference type="SUPFAM" id="SSF56219">
    <property type="entry name" value="DNase I-like"/>
    <property type="match status" value="1"/>
</dbReference>
<feature type="binding site" evidence="6">
    <location>
        <position position="34"/>
    </location>
    <ligand>
        <name>Mg(2+)</name>
        <dbReference type="ChEBI" id="CHEBI:18420"/>
        <label>1</label>
    </ligand>
</feature>
<evidence type="ECO:0000256" key="7">
    <source>
        <dbReference type="PIRSR" id="PIRSR604808-3"/>
    </source>
</evidence>
<dbReference type="Gene3D" id="3.60.10.10">
    <property type="entry name" value="Endonuclease/exonuclease/phosphatase"/>
    <property type="match status" value="1"/>
</dbReference>
<dbReference type="InterPro" id="IPR004808">
    <property type="entry name" value="AP_endonuc_1"/>
</dbReference>
<comment type="similarity">
    <text evidence="1">Belongs to the DNA repair enzymes AP/ExoA family.</text>
</comment>
<evidence type="ECO:0000259" key="8">
    <source>
        <dbReference type="Pfam" id="PF03372"/>
    </source>
</evidence>
<dbReference type="PROSITE" id="PS51435">
    <property type="entry name" value="AP_NUCLEASE_F1_4"/>
    <property type="match status" value="1"/>
</dbReference>
<dbReference type="GO" id="GO:0003677">
    <property type="term" value="F:DNA binding"/>
    <property type="evidence" value="ECO:0007669"/>
    <property type="project" value="InterPro"/>
</dbReference>
<dbReference type="InterPro" id="IPR036691">
    <property type="entry name" value="Endo/exonu/phosph_ase_sf"/>
</dbReference>
<evidence type="ECO:0000256" key="5">
    <source>
        <dbReference type="PIRSR" id="PIRSR604808-1"/>
    </source>
</evidence>
<evidence type="ECO:0000256" key="1">
    <source>
        <dbReference type="ARBA" id="ARBA00007092"/>
    </source>
</evidence>
<dbReference type="NCBIfam" id="TIGR00633">
    <property type="entry name" value="xth"/>
    <property type="match status" value="1"/>
</dbReference>
<keyword evidence="2 6" id="KW-0479">Metal-binding</keyword>
<dbReference type="CDD" id="cd09086">
    <property type="entry name" value="ExoIII-like_AP-endo"/>
    <property type="match status" value="1"/>
</dbReference>
<dbReference type="GO" id="GO:0004519">
    <property type="term" value="F:endonuclease activity"/>
    <property type="evidence" value="ECO:0007669"/>
    <property type="project" value="InterPro"/>
</dbReference>
<feature type="binding site" evidence="6">
    <location>
        <position position="152"/>
    </location>
    <ligand>
        <name>Mg(2+)</name>
        <dbReference type="ChEBI" id="CHEBI:18420"/>
        <label>1</label>
    </ligand>
</feature>
<protein>
    <submittedName>
        <fullName evidence="9">Exodeoxyribonuclease III</fullName>
        <ecNumber evidence="9">3.1.11.2</ecNumber>
    </submittedName>
</protein>
<dbReference type="PROSITE" id="PS00726">
    <property type="entry name" value="AP_NUCLEASE_F1_1"/>
    <property type="match status" value="1"/>
</dbReference>
<accession>A0A2P2EAN6</accession>
<keyword evidence="3 9" id="KW-0378">Hydrolase</keyword>
<feature type="site" description="Transition state stabilizer" evidence="7">
    <location>
        <position position="152"/>
    </location>
</feature>
<dbReference type="GO" id="GO:0006281">
    <property type="term" value="P:DNA repair"/>
    <property type="evidence" value="ECO:0007669"/>
    <property type="project" value="InterPro"/>
</dbReference>
<dbReference type="AlphaFoldDB" id="A0A2P2EAN6"/>
<feature type="site" description="Interaction with DNA substrate" evidence="7">
    <location>
        <position position="251"/>
    </location>
</feature>
<evidence type="ECO:0000256" key="2">
    <source>
        <dbReference type="ARBA" id="ARBA00022723"/>
    </source>
</evidence>
<dbReference type="Proteomes" id="UP000245086">
    <property type="component" value="Unassembled WGS sequence"/>
</dbReference>
<gene>
    <name evidence="9" type="primary">xthA_2</name>
    <name evidence="9" type="ORF">PbB2_01807</name>
</gene>
<dbReference type="EMBL" id="BFBR01000005">
    <property type="protein sequence ID" value="GBF58136.1"/>
    <property type="molecule type" value="Genomic_DNA"/>
</dbReference>
<feature type="domain" description="Endonuclease/exonuclease/phosphatase" evidence="8">
    <location>
        <begin position="4"/>
        <end position="251"/>
    </location>
</feature>
<feature type="active site" evidence="5">
    <location>
        <position position="109"/>
    </location>
</feature>
<dbReference type="InterPro" id="IPR020847">
    <property type="entry name" value="AP_endonuclease_F1_BS"/>
</dbReference>
<feature type="binding site" evidence="6">
    <location>
        <position position="251"/>
    </location>
    <ligand>
        <name>Mg(2+)</name>
        <dbReference type="ChEBI" id="CHEBI:18420"/>
        <label>1</label>
    </ligand>
</feature>
<dbReference type="GO" id="GO:0046872">
    <property type="term" value="F:metal ion binding"/>
    <property type="evidence" value="ECO:0007669"/>
    <property type="project" value="UniProtKB-KW"/>
</dbReference>
<comment type="cofactor">
    <cofactor evidence="6">
        <name>Mg(2+)</name>
        <dbReference type="ChEBI" id="CHEBI:18420"/>
    </cofactor>
    <cofactor evidence="6">
        <name>Mn(2+)</name>
        <dbReference type="ChEBI" id="CHEBI:29035"/>
    </cofactor>
    <text evidence="6">Probably binds two magnesium or manganese ions per subunit.</text>
</comment>
<proteinExistence type="inferred from homology"/>
<dbReference type="GO" id="GO:0008311">
    <property type="term" value="F:double-stranded DNA 3'-5' DNA exonuclease activity"/>
    <property type="evidence" value="ECO:0007669"/>
    <property type="project" value="UniProtKB-EC"/>
</dbReference>
<feature type="binding site" evidence="6">
    <location>
        <position position="7"/>
    </location>
    <ligand>
        <name>Mg(2+)</name>
        <dbReference type="ChEBI" id="CHEBI:18420"/>
        <label>1</label>
    </ligand>
</feature>
<dbReference type="EC" id="3.1.11.2" evidence="9"/>
<name>A0A2P2EAN6_9PROT</name>
<dbReference type="PANTHER" id="PTHR43250">
    <property type="entry name" value="EXODEOXYRIBONUCLEASE III"/>
    <property type="match status" value="1"/>
</dbReference>
<organism evidence="9 10">
    <name type="scientific">Candidatus Phycosocius bacilliformis</name>
    <dbReference type="NCBI Taxonomy" id="1445552"/>
    <lineage>
        <taxon>Bacteria</taxon>
        <taxon>Pseudomonadati</taxon>
        <taxon>Pseudomonadota</taxon>
        <taxon>Alphaproteobacteria</taxon>
        <taxon>Caulobacterales</taxon>
        <taxon>Caulobacterales incertae sedis</taxon>
        <taxon>Candidatus Phycosocius</taxon>
    </lineage>
</organism>
<keyword evidence="6" id="KW-0464">Manganese</keyword>
<dbReference type="InterPro" id="IPR005135">
    <property type="entry name" value="Endo/exonuclease/phosphatase"/>
</dbReference>
<dbReference type="PANTHER" id="PTHR43250:SF2">
    <property type="entry name" value="EXODEOXYRIBONUCLEASE III"/>
    <property type="match status" value="1"/>
</dbReference>
<evidence type="ECO:0000256" key="3">
    <source>
        <dbReference type="ARBA" id="ARBA00022801"/>
    </source>
</evidence>
<comment type="caution">
    <text evidence="9">The sequence shown here is derived from an EMBL/GenBank/DDBJ whole genome shotgun (WGS) entry which is preliminary data.</text>
</comment>
<dbReference type="OrthoDB" id="9803914at2"/>
<evidence type="ECO:0000313" key="9">
    <source>
        <dbReference type="EMBL" id="GBF58136.1"/>
    </source>
</evidence>
<evidence type="ECO:0000256" key="4">
    <source>
        <dbReference type="ARBA" id="ARBA00022842"/>
    </source>
</evidence>
<evidence type="ECO:0000256" key="6">
    <source>
        <dbReference type="PIRSR" id="PIRSR604808-2"/>
    </source>
</evidence>
<dbReference type="Pfam" id="PF03372">
    <property type="entry name" value="Exo_endo_phos"/>
    <property type="match status" value="1"/>
</dbReference>
<reference evidence="9 10" key="1">
    <citation type="journal article" date="2018" name="Genome Announc.">
        <title>Draft Genome Sequence of "Candidatus Phycosocius bacilliformis," an Alphaproteobacterial Ectosymbiont of the Hydrocarbon-Producing Green Alga Botryococcus braunii.</title>
        <authorList>
            <person name="Tanabe Y."/>
            <person name="Yamaguchi H."/>
            <person name="Watanabe M.M."/>
        </authorList>
    </citation>
    <scope>NUCLEOTIDE SEQUENCE [LARGE SCALE GENOMIC DNA]</scope>
    <source>
        <strain evidence="9 10">BOTRYCO-2</strain>
    </source>
</reference>
<dbReference type="NCBIfam" id="TIGR00195">
    <property type="entry name" value="exoDNase_III"/>
    <property type="match status" value="1"/>
</dbReference>
<keyword evidence="10" id="KW-1185">Reference proteome</keyword>
<feature type="active site" description="Proton acceptor" evidence="5">
    <location>
        <position position="251"/>
    </location>
</feature>
<evidence type="ECO:0000313" key="10">
    <source>
        <dbReference type="Proteomes" id="UP000245086"/>
    </source>
</evidence>
<feature type="binding site" evidence="6">
    <location>
        <position position="250"/>
    </location>
    <ligand>
        <name>Mg(2+)</name>
        <dbReference type="ChEBI" id="CHEBI:18420"/>
        <label>1</label>
    </ligand>
</feature>
<dbReference type="InterPro" id="IPR037493">
    <property type="entry name" value="ExoIII-like"/>
</dbReference>
<keyword evidence="4 6" id="KW-0460">Magnesium</keyword>
<feature type="binding site" evidence="6">
    <location>
        <position position="150"/>
    </location>
    <ligand>
        <name>Mg(2+)</name>
        <dbReference type="ChEBI" id="CHEBI:18420"/>
        <label>1</label>
    </ligand>
</feature>
<feature type="active site" description="Proton donor/acceptor" evidence="5">
    <location>
        <position position="150"/>
    </location>
</feature>
<feature type="site" description="Important for catalytic activity" evidence="7">
    <location>
        <position position="221"/>
    </location>
</feature>